<protein>
    <submittedName>
        <fullName evidence="7">(thale cress) hypothetical protein</fullName>
    </submittedName>
</protein>
<feature type="region of interest" description="Disordered" evidence="5">
    <location>
        <begin position="667"/>
        <end position="741"/>
    </location>
</feature>
<feature type="compositionally biased region" description="Polar residues" evidence="5">
    <location>
        <begin position="580"/>
        <end position="589"/>
    </location>
</feature>
<evidence type="ECO:0000313" key="8">
    <source>
        <dbReference type="Proteomes" id="UP000516314"/>
    </source>
</evidence>
<name>A0A7G2DSS2_ARATH</name>
<sequence>MGVTETSTYRDLHLPSLIIGGSFATVAICLSLYSILQHLRFYTNPAEQKWIVSVLFMVPVYATESIPNEWSGGERRVVEYLENESKKPLLEEGANESKKKKKKSSFWKFLCDPYVLGRELFVIEKFGLVQYMILKTFCAFLTFLLELLGVYGDGEFKWYYGYPYIVVVLNFSQMWALFCLVQFYNVTHERLKEIKPLAKFISFKAIVFATWWQGFGIALLCYYGILPKEGRFQNGLQDFLICIEMAIAAVAHLFVFPAEPYHYIPVSECGKITAETSKTEVKLEEGGLVETTETQVEASGTSIKESVQDIVIDGGQHVVKDVVLTINQAIGPVEKGVTKIQDTIHQKLLDSDDFSCPSSSFVLQSYFIKFVYYSLFFNALCSNIRTLLDYIMAGEVQDPFNLSLLENSIHSGSVSFGRFEKESLSWERRSSFSRNIYLEEAERFSKPGSVTQMRAHFEAHFKKKGIRFPSSVESQTWGEVVHHQTCTEKDENLWENTSQFGDSCVSFDETILVNSDDDVHTSISVALERTDIGRIEDEKETKSSSSATRSKPLKNVQKARPYSATNKDSTKKHVVITKGYSPSSNAKTSVDTKRQKELKPKRIVETVACQAPATSKKTEILTPLLATREKKTSTNGFSLRSNERAEKKKEEKVEAVVRKALNLKARPLPKSTQARPQHTSTSQAKAKAKARDDHSSTASCDRSLTNRMAKSKVIINKQKADMQRSLNGIRPKTSDQTARNSTNIRSLAVRRSAVQVAL</sequence>
<dbReference type="EMBL" id="LR881466">
    <property type="protein sequence ID" value="CAD5313522.1"/>
    <property type="molecule type" value="Genomic_DNA"/>
</dbReference>
<reference evidence="7 8" key="1">
    <citation type="submission" date="2020-09" db="EMBL/GenBank/DDBJ databases">
        <authorList>
            <person name="Ashkenazy H."/>
        </authorList>
    </citation>
    <scope>NUCLEOTIDE SEQUENCE [LARGE SCALE GENOMIC DNA]</scope>
    <source>
        <strain evidence="8">cv. Cdm-0</strain>
    </source>
</reference>
<feature type="transmembrane region" description="Helical" evidence="6">
    <location>
        <begin position="237"/>
        <end position="256"/>
    </location>
</feature>
<gene>
    <name evidence="7" type="ORF">AT9943_LOCUS2018</name>
</gene>
<evidence type="ECO:0000256" key="2">
    <source>
        <dbReference type="ARBA" id="ARBA00022692"/>
    </source>
</evidence>
<evidence type="ECO:0000256" key="1">
    <source>
        <dbReference type="ARBA" id="ARBA00004141"/>
    </source>
</evidence>
<feature type="region of interest" description="Disordered" evidence="5">
    <location>
        <begin position="536"/>
        <end position="597"/>
    </location>
</feature>
<evidence type="ECO:0000256" key="5">
    <source>
        <dbReference type="SAM" id="MobiDB-lite"/>
    </source>
</evidence>
<organism evidence="7 8">
    <name type="scientific">Arabidopsis thaliana</name>
    <name type="common">Mouse-ear cress</name>
    <dbReference type="NCBI Taxonomy" id="3702"/>
    <lineage>
        <taxon>Eukaryota</taxon>
        <taxon>Viridiplantae</taxon>
        <taxon>Streptophyta</taxon>
        <taxon>Embryophyta</taxon>
        <taxon>Tracheophyta</taxon>
        <taxon>Spermatophyta</taxon>
        <taxon>Magnoliopsida</taxon>
        <taxon>eudicotyledons</taxon>
        <taxon>Gunneridae</taxon>
        <taxon>Pentapetalae</taxon>
        <taxon>rosids</taxon>
        <taxon>malvids</taxon>
        <taxon>Brassicales</taxon>
        <taxon>Brassicaceae</taxon>
        <taxon>Camelineae</taxon>
        <taxon>Arabidopsis</taxon>
    </lineage>
</organism>
<comment type="subcellular location">
    <subcellularLocation>
        <location evidence="1">Membrane</location>
        <topology evidence="1">Multi-pass membrane protein</topology>
    </subcellularLocation>
</comment>
<dbReference type="Proteomes" id="UP000516314">
    <property type="component" value="Chromosome 1"/>
</dbReference>
<evidence type="ECO:0000256" key="6">
    <source>
        <dbReference type="SAM" id="Phobius"/>
    </source>
</evidence>
<dbReference type="PANTHER" id="PTHR23423">
    <property type="entry name" value="ORGANIC SOLUTE TRANSPORTER-RELATED"/>
    <property type="match status" value="1"/>
</dbReference>
<evidence type="ECO:0000313" key="7">
    <source>
        <dbReference type="EMBL" id="CAD5313522.1"/>
    </source>
</evidence>
<feature type="transmembrane region" description="Helical" evidence="6">
    <location>
        <begin position="128"/>
        <end position="150"/>
    </location>
</feature>
<keyword evidence="2 6" id="KW-0812">Transmembrane</keyword>
<dbReference type="AlphaFoldDB" id="A0A7G2DSS2"/>
<feature type="transmembrane region" description="Helical" evidence="6">
    <location>
        <begin position="205"/>
        <end position="225"/>
    </location>
</feature>
<evidence type="ECO:0000256" key="4">
    <source>
        <dbReference type="ARBA" id="ARBA00023136"/>
    </source>
</evidence>
<proteinExistence type="predicted"/>
<feature type="transmembrane region" description="Helical" evidence="6">
    <location>
        <begin position="12"/>
        <end position="36"/>
    </location>
</feature>
<keyword evidence="4 6" id="KW-0472">Membrane</keyword>
<evidence type="ECO:0000256" key="3">
    <source>
        <dbReference type="ARBA" id="ARBA00022989"/>
    </source>
</evidence>
<dbReference type="Pfam" id="PF03619">
    <property type="entry name" value="Solute_trans_a"/>
    <property type="match status" value="2"/>
</dbReference>
<feature type="transmembrane region" description="Helical" evidence="6">
    <location>
        <begin position="162"/>
        <end position="184"/>
    </location>
</feature>
<keyword evidence="3 6" id="KW-1133">Transmembrane helix</keyword>
<dbReference type="GO" id="GO:0016020">
    <property type="term" value="C:membrane"/>
    <property type="evidence" value="ECO:0007669"/>
    <property type="project" value="UniProtKB-SubCell"/>
</dbReference>
<dbReference type="SMART" id="SM01417">
    <property type="entry name" value="Solute_trans_a"/>
    <property type="match status" value="1"/>
</dbReference>
<dbReference type="InterPro" id="IPR005178">
    <property type="entry name" value="Ostalpha/TMEM184C"/>
</dbReference>
<accession>A0A7G2DSS2</accession>
<feature type="compositionally biased region" description="Polar residues" evidence="5">
    <location>
        <begin position="696"/>
        <end position="708"/>
    </location>
</feature>
<feature type="compositionally biased region" description="Polar residues" evidence="5">
    <location>
        <begin position="670"/>
        <end position="683"/>
    </location>
</feature>